<feature type="region of interest" description="Disordered" evidence="5">
    <location>
        <begin position="58"/>
        <end position="88"/>
    </location>
</feature>
<evidence type="ECO:0000313" key="7">
    <source>
        <dbReference type="EMBL" id="GAA4201272.1"/>
    </source>
</evidence>
<keyword evidence="8" id="KW-1185">Reference proteome</keyword>
<evidence type="ECO:0000313" key="8">
    <source>
        <dbReference type="Proteomes" id="UP001501251"/>
    </source>
</evidence>
<dbReference type="EMBL" id="BAABAQ010000011">
    <property type="protein sequence ID" value="GAA4201272.1"/>
    <property type="molecule type" value="Genomic_DNA"/>
</dbReference>
<dbReference type="CDD" id="cd08503">
    <property type="entry name" value="PBP2_NikA_DppA_OppA_like_17"/>
    <property type="match status" value="1"/>
</dbReference>
<reference evidence="8" key="1">
    <citation type="journal article" date="2019" name="Int. J. Syst. Evol. Microbiol.">
        <title>The Global Catalogue of Microorganisms (GCM) 10K type strain sequencing project: providing services to taxonomists for standard genome sequencing and annotation.</title>
        <authorList>
            <consortium name="The Broad Institute Genomics Platform"/>
            <consortium name="The Broad Institute Genome Sequencing Center for Infectious Disease"/>
            <person name="Wu L."/>
            <person name="Ma J."/>
        </authorList>
    </citation>
    <scope>NUCLEOTIDE SEQUENCE [LARGE SCALE GENOMIC DNA]</scope>
    <source>
        <strain evidence="8">JCM 17388</strain>
    </source>
</reference>
<accession>A0ABP8B9R5</accession>
<dbReference type="InterPro" id="IPR030678">
    <property type="entry name" value="Peptide/Ni-bd"/>
</dbReference>
<sequence length="558" mass="58514">MQESPHSDLPNTSGGPGSPGSEVLSRLPGLSRRLFLGAAGGAALTGLLAACAGGAGDPAGASGSRTVPASAPGTPKTGGVLRAGSPPPPTAVDPVTMYDGSAIAIVQLVADYLVWLDRDFKLVPRLAEKWESEEGGKRWVFSLREGVTFSDGTPLDAKTVKATFDRLLDPKSKSAAAAAFDSVLAEGGIGVRGDSTVVFTLERPFSDFPYLVSAGNYNAVILKRDYAGDFTGKPVGTGPFLLESYDASSGAVFTRNPKYWEPGKPYLDGVRITFYADDQADLLALQSGEIDAQILSRPALAGPLDGVGGITVDQVQGTGLTAFTLRVDQPPFDKKEVRQAVAYALDRPGVNAGVYDGIGALGNDHLFAALFPAAPPDVPQRAKDPAKVASLLAAAGVDRLSFALTYDPPSKDYALTVQDQLKQVGIEVELDQRTSGDFYGGDQEKDTPWLFTPANLVGWAGRAVPSQFIIPMVKSGGVWNGSKYANPALDAATDAYDSATTDEERGAQAAIIAKALHEDVPVIIAVWSGTVRAYDAKRFTGVSAHPSSYVDFSSVSRL</sequence>
<evidence type="ECO:0000256" key="2">
    <source>
        <dbReference type="ARBA" id="ARBA00005695"/>
    </source>
</evidence>
<name>A0ABP8B9R5_9ACTN</name>
<comment type="similarity">
    <text evidence="2">Belongs to the bacterial solute-binding protein 5 family.</text>
</comment>
<dbReference type="Proteomes" id="UP001501251">
    <property type="component" value="Unassembled WGS sequence"/>
</dbReference>
<feature type="compositionally biased region" description="Polar residues" evidence="5">
    <location>
        <begin position="1"/>
        <end position="12"/>
    </location>
</feature>
<proteinExistence type="inferred from homology"/>
<dbReference type="PROSITE" id="PS51318">
    <property type="entry name" value="TAT"/>
    <property type="match status" value="1"/>
</dbReference>
<keyword evidence="3" id="KW-0813">Transport</keyword>
<feature type="region of interest" description="Disordered" evidence="5">
    <location>
        <begin position="1"/>
        <end position="25"/>
    </location>
</feature>
<dbReference type="InterPro" id="IPR039424">
    <property type="entry name" value="SBP_5"/>
</dbReference>
<evidence type="ECO:0000259" key="6">
    <source>
        <dbReference type="Pfam" id="PF00496"/>
    </source>
</evidence>
<feature type="domain" description="Solute-binding protein family 5" evidence="6">
    <location>
        <begin position="121"/>
        <end position="462"/>
    </location>
</feature>
<dbReference type="InterPro" id="IPR000914">
    <property type="entry name" value="SBP_5_dom"/>
</dbReference>
<dbReference type="Gene3D" id="3.10.105.10">
    <property type="entry name" value="Dipeptide-binding Protein, Domain 3"/>
    <property type="match status" value="1"/>
</dbReference>
<dbReference type="RefSeq" id="WP_344921035.1">
    <property type="nucleotide sequence ID" value="NZ_BAABAQ010000011.1"/>
</dbReference>
<dbReference type="InterPro" id="IPR006311">
    <property type="entry name" value="TAT_signal"/>
</dbReference>
<protein>
    <submittedName>
        <fullName evidence="7">ABC transporter substrate-binding protein</fullName>
    </submittedName>
</protein>
<dbReference type="Pfam" id="PF00496">
    <property type="entry name" value="SBP_bac_5"/>
    <property type="match status" value="1"/>
</dbReference>
<comment type="caution">
    <text evidence="7">The sequence shown here is derived from an EMBL/GenBank/DDBJ whole genome shotgun (WGS) entry which is preliminary data.</text>
</comment>
<evidence type="ECO:0000256" key="1">
    <source>
        <dbReference type="ARBA" id="ARBA00004196"/>
    </source>
</evidence>
<evidence type="ECO:0000256" key="5">
    <source>
        <dbReference type="SAM" id="MobiDB-lite"/>
    </source>
</evidence>
<comment type="subcellular location">
    <subcellularLocation>
        <location evidence="1">Cell envelope</location>
    </subcellularLocation>
</comment>
<dbReference type="SUPFAM" id="SSF53850">
    <property type="entry name" value="Periplasmic binding protein-like II"/>
    <property type="match status" value="1"/>
</dbReference>
<dbReference type="PANTHER" id="PTHR30290">
    <property type="entry name" value="PERIPLASMIC BINDING COMPONENT OF ABC TRANSPORTER"/>
    <property type="match status" value="1"/>
</dbReference>
<organism evidence="7 8">
    <name type="scientific">Streptosporangium oxazolinicum</name>
    <dbReference type="NCBI Taxonomy" id="909287"/>
    <lineage>
        <taxon>Bacteria</taxon>
        <taxon>Bacillati</taxon>
        <taxon>Actinomycetota</taxon>
        <taxon>Actinomycetes</taxon>
        <taxon>Streptosporangiales</taxon>
        <taxon>Streptosporangiaceae</taxon>
        <taxon>Streptosporangium</taxon>
    </lineage>
</organism>
<dbReference type="Gene3D" id="3.40.190.10">
    <property type="entry name" value="Periplasmic binding protein-like II"/>
    <property type="match status" value="1"/>
</dbReference>
<evidence type="ECO:0000256" key="3">
    <source>
        <dbReference type="ARBA" id="ARBA00022448"/>
    </source>
</evidence>
<evidence type="ECO:0000256" key="4">
    <source>
        <dbReference type="ARBA" id="ARBA00022729"/>
    </source>
</evidence>
<keyword evidence="4" id="KW-0732">Signal</keyword>
<dbReference type="PANTHER" id="PTHR30290:SF10">
    <property type="entry name" value="PERIPLASMIC OLIGOPEPTIDE-BINDING PROTEIN-RELATED"/>
    <property type="match status" value="1"/>
</dbReference>
<gene>
    <name evidence="7" type="ORF">GCM10022252_55710</name>
</gene>
<dbReference type="PIRSF" id="PIRSF002741">
    <property type="entry name" value="MppA"/>
    <property type="match status" value="1"/>
</dbReference>